<feature type="domain" description="Helix-turn-helix" evidence="1">
    <location>
        <begin position="41"/>
        <end position="89"/>
    </location>
</feature>
<dbReference type="EMBL" id="PYVU01000093">
    <property type="protein sequence ID" value="PTB95699.1"/>
    <property type="molecule type" value="Genomic_DNA"/>
</dbReference>
<comment type="caution">
    <text evidence="2">The sequence shown here is derived from an EMBL/GenBank/DDBJ whole genome shotgun (WGS) entry which is preliminary data.</text>
</comment>
<dbReference type="SUPFAM" id="SSF46955">
    <property type="entry name" value="Putative DNA-binding domain"/>
    <property type="match status" value="1"/>
</dbReference>
<sequence length="95" mass="11064">MQNSNPFQDIAERLDRIESAILVLKPEEKKASIQNNPDERLTRKELKEQFKLSYPTIHNLMKSGALPFEKVGRSTRFKRSDVEAYFSSKKSIHLN</sequence>
<dbReference type="GO" id="GO:0003677">
    <property type="term" value="F:DNA binding"/>
    <property type="evidence" value="ECO:0007669"/>
    <property type="project" value="InterPro"/>
</dbReference>
<accession>A0A2T4DPE7</accession>
<dbReference type="InterPro" id="IPR010093">
    <property type="entry name" value="SinI_DNA-bd"/>
</dbReference>
<name>A0A2T4DPE7_9BACT</name>
<evidence type="ECO:0000313" key="3">
    <source>
        <dbReference type="Proteomes" id="UP000240608"/>
    </source>
</evidence>
<evidence type="ECO:0000313" key="2">
    <source>
        <dbReference type="EMBL" id="PTB95699.1"/>
    </source>
</evidence>
<dbReference type="InterPro" id="IPR041657">
    <property type="entry name" value="HTH_17"/>
</dbReference>
<reference evidence="2 3" key="1">
    <citation type="submission" date="2018-03" db="EMBL/GenBank/DDBJ databases">
        <title>Cross-interface Injection: A General Nanoliter Liquid Handling Method Applied to Single Cells Genome Amplification Automated Nanoliter Liquid Handling Applied to Single Cell Multiple Displacement Amplification.</title>
        <authorList>
            <person name="Yun J."/>
            <person name="Xu P."/>
            <person name="Xu J."/>
            <person name="Dai X."/>
            <person name="Wang Y."/>
            <person name="Zheng X."/>
            <person name="Cao C."/>
            <person name="Yi Q."/>
            <person name="Zhu Y."/>
            <person name="Wang L."/>
            <person name="Dong Z."/>
            <person name="Huang Y."/>
            <person name="Huang L."/>
            <person name="Du W."/>
        </authorList>
    </citation>
    <scope>NUCLEOTIDE SEQUENCE [LARGE SCALE GENOMIC DNA]</scope>
    <source>
        <strain evidence="2 3">Z-D1-2</strain>
    </source>
</reference>
<protein>
    <recommendedName>
        <fullName evidence="1">Helix-turn-helix domain-containing protein</fullName>
    </recommendedName>
</protein>
<evidence type="ECO:0000259" key="1">
    <source>
        <dbReference type="Pfam" id="PF12728"/>
    </source>
</evidence>
<dbReference type="InterPro" id="IPR009061">
    <property type="entry name" value="DNA-bd_dom_put_sf"/>
</dbReference>
<gene>
    <name evidence="2" type="ORF">C9994_10605</name>
</gene>
<dbReference type="NCBIfam" id="TIGR01764">
    <property type="entry name" value="excise"/>
    <property type="match status" value="1"/>
</dbReference>
<proteinExistence type="predicted"/>
<dbReference type="Proteomes" id="UP000240608">
    <property type="component" value="Unassembled WGS sequence"/>
</dbReference>
<dbReference type="Pfam" id="PF12728">
    <property type="entry name" value="HTH_17"/>
    <property type="match status" value="1"/>
</dbReference>
<dbReference type="AlphaFoldDB" id="A0A2T4DPE7"/>
<organism evidence="2 3">
    <name type="scientific">Marivirga lumbricoides</name>
    <dbReference type="NCBI Taxonomy" id="1046115"/>
    <lineage>
        <taxon>Bacteria</taxon>
        <taxon>Pseudomonadati</taxon>
        <taxon>Bacteroidota</taxon>
        <taxon>Cytophagia</taxon>
        <taxon>Cytophagales</taxon>
        <taxon>Marivirgaceae</taxon>
        <taxon>Marivirga</taxon>
    </lineage>
</organism>